<sequence length="81" mass="9659">MELKLKKQPQKYLASVDAPTRKKLYRALDSLSRLEGDIVPLKGYANRYRYKILHYRITFEWVKGEIVITVIEINTRTNIKY</sequence>
<dbReference type="SUPFAM" id="SSF143011">
    <property type="entry name" value="RelE-like"/>
    <property type="match status" value="1"/>
</dbReference>
<dbReference type="Gene3D" id="3.30.2310.20">
    <property type="entry name" value="RelE-like"/>
    <property type="match status" value="1"/>
</dbReference>
<dbReference type="HOGENOM" id="CLU_155761_6_0_9"/>
<dbReference type="InterPro" id="IPR035093">
    <property type="entry name" value="RelE/ParE_toxin_dom_sf"/>
</dbReference>
<comment type="caution">
    <text evidence="1">The sequence shown here is derived from an EMBL/GenBank/DDBJ whole genome shotgun (WGS) entry which is preliminary data.</text>
</comment>
<evidence type="ECO:0000313" key="2">
    <source>
        <dbReference type="Proteomes" id="UP000029585"/>
    </source>
</evidence>
<dbReference type="Proteomes" id="UP000029585">
    <property type="component" value="Unassembled WGS sequence"/>
</dbReference>
<dbReference type="RefSeq" id="WP_009261021.1">
    <property type="nucleotide sequence ID" value="NZ_KN174161.1"/>
</dbReference>
<reference evidence="1 2" key="1">
    <citation type="submission" date="2011-08" db="EMBL/GenBank/DDBJ databases">
        <title>The Genome Sequence of Clostridium orbiscindens 1_3_50AFAA.</title>
        <authorList>
            <consortium name="The Broad Institute Genome Sequencing Platform"/>
            <person name="Earl A."/>
            <person name="Ward D."/>
            <person name="Feldgarden M."/>
            <person name="Gevers D."/>
            <person name="Daigneault M."/>
            <person name="Strauss J."/>
            <person name="Allen-Vercoe E."/>
            <person name="Young S.K."/>
            <person name="Zeng Q."/>
            <person name="Gargeya S."/>
            <person name="Fitzgerald M."/>
            <person name="Haas B."/>
            <person name="Abouelleil A."/>
            <person name="Alvarado L."/>
            <person name="Arachchi H.M."/>
            <person name="Berlin A."/>
            <person name="Brown A."/>
            <person name="Chapman S.B."/>
            <person name="Chen Z."/>
            <person name="Dunbar C."/>
            <person name="Freedman E."/>
            <person name="Gearin G."/>
            <person name="Gellesch M."/>
            <person name="Goldberg J."/>
            <person name="Griggs A."/>
            <person name="Gujja S."/>
            <person name="Heiman D."/>
            <person name="Howarth C."/>
            <person name="Larson L."/>
            <person name="Lui A."/>
            <person name="MacDonald P.J.P."/>
            <person name="Montmayeur A."/>
            <person name="Murphy C."/>
            <person name="Neiman D."/>
            <person name="Pearson M."/>
            <person name="Priest M."/>
            <person name="Roberts A."/>
            <person name="Saif S."/>
            <person name="Shea T."/>
            <person name="Shenoy N."/>
            <person name="Sisk P."/>
            <person name="Stolte C."/>
            <person name="Sykes S."/>
            <person name="Wortman J."/>
            <person name="Nusbaum C."/>
            <person name="Birren B."/>
        </authorList>
    </citation>
    <scope>NUCLEOTIDE SEQUENCE [LARGE SCALE GENOMIC DNA]</scope>
    <source>
        <strain evidence="1 2">1_3_50AFAA</strain>
    </source>
</reference>
<gene>
    <name evidence="1" type="ORF">HMPREF9460_00897</name>
</gene>
<evidence type="ECO:0008006" key="3">
    <source>
        <dbReference type="Google" id="ProtNLM"/>
    </source>
</evidence>
<organism evidence="1 2">
    <name type="scientific">Flavonifractor plautii 1_3_50AFAA</name>
    <dbReference type="NCBI Taxonomy" id="742738"/>
    <lineage>
        <taxon>Bacteria</taxon>
        <taxon>Bacillati</taxon>
        <taxon>Bacillota</taxon>
        <taxon>Clostridia</taxon>
        <taxon>Eubacteriales</taxon>
        <taxon>Oscillospiraceae</taxon>
        <taxon>Flavonifractor</taxon>
    </lineage>
</organism>
<dbReference type="AlphaFoldDB" id="A0A096CP63"/>
<accession>A0A096CP63</accession>
<proteinExistence type="predicted"/>
<name>A0A096CP63_FLAPL</name>
<evidence type="ECO:0000313" key="1">
    <source>
        <dbReference type="EMBL" id="KGF56592.1"/>
    </source>
</evidence>
<dbReference type="EMBL" id="ADLO01000037">
    <property type="protein sequence ID" value="KGF56592.1"/>
    <property type="molecule type" value="Genomic_DNA"/>
</dbReference>
<protein>
    <recommendedName>
        <fullName evidence="3">Cytotoxic translational repressor of toxin-antitoxin stability system</fullName>
    </recommendedName>
</protein>
<dbReference type="PATRIC" id="fig|742738.3.peg.926"/>
<keyword evidence="2" id="KW-1185">Reference proteome</keyword>